<dbReference type="PRINTS" id="PR00035">
    <property type="entry name" value="HTHGNTR"/>
</dbReference>
<keyword evidence="2" id="KW-0238">DNA-binding</keyword>
<feature type="domain" description="HTH gntR-type" evidence="4">
    <location>
        <begin position="12"/>
        <end position="80"/>
    </location>
</feature>
<dbReference type="SMART" id="SM00866">
    <property type="entry name" value="UTRA"/>
    <property type="match status" value="1"/>
</dbReference>
<name>A0A938XUM1_9FIRM</name>
<dbReference type="Pfam" id="PF00392">
    <property type="entry name" value="GntR"/>
    <property type="match status" value="1"/>
</dbReference>
<dbReference type="RefSeq" id="WP_204703254.1">
    <property type="nucleotide sequence ID" value="NZ_JAFBDQ010000036.1"/>
</dbReference>
<evidence type="ECO:0000256" key="3">
    <source>
        <dbReference type="ARBA" id="ARBA00023163"/>
    </source>
</evidence>
<keyword evidence="6" id="KW-1185">Reference proteome</keyword>
<dbReference type="InterPro" id="IPR050679">
    <property type="entry name" value="Bact_HTH_transcr_reg"/>
</dbReference>
<dbReference type="EMBL" id="JAFBDQ010000036">
    <property type="protein sequence ID" value="MBM7558209.1"/>
    <property type="molecule type" value="Genomic_DNA"/>
</dbReference>
<dbReference type="InterPro" id="IPR028978">
    <property type="entry name" value="Chorismate_lyase_/UTRA_dom_sf"/>
</dbReference>
<dbReference type="AlphaFoldDB" id="A0A938XUM1"/>
<dbReference type="PROSITE" id="PS50949">
    <property type="entry name" value="HTH_GNTR"/>
    <property type="match status" value="1"/>
</dbReference>
<gene>
    <name evidence="5" type="ORF">JOC47_003079</name>
</gene>
<evidence type="ECO:0000256" key="2">
    <source>
        <dbReference type="ARBA" id="ARBA00023125"/>
    </source>
</evidence>
<protein>
    <submittedName>
        <fullName evidence="5">GntR family transcriptional regulator</fullName>
    </submittedName>
</protein>
<dbReference type="InterPro" id="IPR036388">
    <property type="entry name" value="WH-like_DNA-bd_sf"/>
</dbReference>
<keyword evidence="3" id="KW-0804">Transcription</keyword>
<dbReference type="Proteomes" id="UP000774000">
    <property type="component" value="Unassembled WGS sequence"/>
</dbReference>
<dbReference type="GO" id="GO:0045892">
    <property type="term" value="P:negative regulation of DNA-templated transcription"/>
    <property type="evidence" value="ECO:0007669"/>
    <property type="project" value="TreeGrafter"/>
</dbReference>
<organism evidence="5 6">
    <name type="scientific">Halanaerobacter jeridensis</name>
    <dbReference type="NCBI Taxonomy" id="706427"/>
    <lineage>
        <taxon>Bacteria</taxon>
        <taxon>Bacillati</taxon>
        <taxon>Bacillota</taxon>
        <taxon>Clostridia</taxon>
        <taxon>Halanaerobiales</taxon>
        <taxon>Halobacteroidaceae</taxon>
        <taxon>Halanaerobacter</taxon>
    </lineage>
</organism>
<dbReference type="InterPro" id="IPR000524">
    <property type="entry name" value="Tscrpt_reg_HTH_GntR"/>
</dbReference>
<evidence type="ECO:0000259" key="4">
    <source>
        <dbReference type="PROSITE" id="PS50949"/>
    </source>
</evidence>
<keyword evidence="1" id="KW-0805">Transcription regulation</keyword>
<proteinExistence type="predicted"/>
<dbReference type="SUPFAM" id="SSF46785">
    <property type="entry name" value="Winged helix' DNA-binding domain"/>
    <property type="match status" value="1"/>
</dbReference>
<dbReference type="PANTHER" id="PTHR44846">
    <property type="entry name" value="MANNOSYL-D-GLYCERATE TRANSPORT/METABOLISM SYSTEM REPRESSOR MNGR-RELATED"/>
    <property type="match status" value="1"/>
</dbReference>
<dbReference type="CDD" id="cd07377">
    <property type="entry name" value="WHTH_GntR"/>
    <property type="match status" value="1"/>
</dbReference>
<evidence type="ECO:0000256" key="1">
    <source>
        <dbReference type="ARBA" id="ARBA00023015"/>
    </source>
</evidence>
<dbReference type="PANTHER" id="PTHR44846:SF1">
    <property type="entry name" value="MANNOSYL-D-GLYCERATE TRANSPORT_METABOLISM SYSTEM REPRESSOR MNGR-RELATED"/>
    <property type="match status" value="1"/>
</dbReference>
<sequence>MSEEKVSKDNPLPLYHQLKEILSKKIKDEVLEPGDPIPTERELVDVHGISRMTARKAVMALVNEGLLYREQGRGTFVAEPEPKMKHELSELTGFTEEMKEKGLETKTEIVDFDLEIASNDIRKHLELPTEIEQVIKVKRLRYVEKEPFSLETVWIPYDLVPDLTEEVLTGASLYEIFRKKYGHQLEEARQTVEPIMVTENEGELLTISSKALALLFRRTTYLKEERIIEYTKAIYRSDNFEHEVILK</sequence>
<dbReference type="Gene3D" id="1.10.10.10">
    <property type="entry name" value="Winged helix-like DNA-binding domain superfamily/Winged helix DNA-binding domain"/>
    <property type="match status" value="1"/>
</dbReference>
<dbReference type="FunFam" id="1.10.10.10:FF:000079">
    <property type="entry name" value="GntR family transcriptional regulator"/>
    <property type="match status" value="1"/>
</dbReference>
<dbReference type="Gene3D" id="3.40.1410.10">
    <property type="entry name" value="Chorismate lyase-like"/>
    <property type="match status" value="1"/>
</dbReference>
<dbReference type="GO" id="GO:0003700">
    <property type="term" value="F:DNA-binding transcription factor activity"/>
    <property type="evidence" value="ECO:0007669"/>
    <property type="project" value="InterPro"/>
</dbReference>
<accession>A0A938XUM1</accession>
<dbReference type="InterPro" id="IPR036390">
    <property type="entry name" value="WH_DNA-bd_sf"/>
</dbReference>
<evidence type="ECO:0000313" key="5">
    <source>
        <dbReference type="EMBL" id="MBM7558209.1"/>
    </source>
</evidence>
<reference evidence="5" key="1">
    <citation type="submission" date="2021-01" db="EMBL/GenBank/DDBJ databases">
        <title>Genomic Encyclopedia of Type Strains, Phase IV (KMG-IV): sequencing the most valuable type-strain genomes for metagenomic binning, comparative biology and taxonomic classification.</title>
        <authorList>
            <person name="Goeker M."/>
        </authorList>
    </citation>
    <scope>NUCLEOTIDE SEQUENCE</scope>
    <source>
        <strain evidence="5">DSM 23230</strain>
    </source>
</reference>
<dbReference type="InterPro" id="IPR011663">
    <property type="entry name" value="UTRA"/>
</dbReference>
<dbReference type="Pfam" id="PF07702">
    <property type="entry name" value="UTRA"/>
    <property type="match status" value="1"/>
</dbReference>
<dbReference type="SMART" id="SM00345">
    <property type="entry name" value="HTH_GNTR"/>
    <property type="match status" value="1"/>
</dbReference>
<comment type="caution">
    <text evidence="5">The sequence shown here is derived from an EMBL/GenBank/DDBJ whole genome shotgun (WGS) entry which is preliminary data.</text>
</comment>
<dbReference type="GO" id="GO:0003677">
    <property type="term" value="F:DNA binding"/>
    <property type="evidence" value="ECO:0007669"/>
    <property type="project" value="UniProtKB-KW"/>
</dbReference>
<evidence type="ECO:0000313" key="6">
    <source>
        <dbReference type="Proteomes" id="UP000774000"/>
    </source>
</evidence>
<dbReference type="SUPFAM" id="SSF64288">
    <property type="entry name" value="Chorismate lyase-like"/>
    <property type="match status" value="1"/>
</dbReference>